<evidence type="ECO:0000259" key="1">
    <source>
        <dbReference type="PROSITE" id="PS50075"/>
    </source>
</evidence>
<dbReference type="PROSITE" id="PS50075">
    <property type="entry name" value="CARRIER"/>
    <property type="match status" value="1"/>
</dbReference>
<gene>
    <name evidence="2" type="primary">acpP_1</name>
    <name evidence="2" type="ORF">Van01_21430</name>
</gene>
<feature type="domain" description="Carrier" evidence="1">
    <location>
        <begin position="11"/>
        <end position="86"/>
    </location>
</feature>
<dbReference type="Proteomes" id="UP000647017">
    <property type="component" value="Unassembled WGS sequence"/>
</dbReference>
<evidence type="ECO:0000313" key="3">
    <source>
        <dbReference type="Proteomes" id="UP000647017"/>
    </source>
</evidence>
<dbReference type="InterPro" id="IPR009081">
    <property type="entry name" value="PP-bd_ACP"/>
</dbReference>
<dbReference type="RefSeq" id="WP_204005215.1">
    <property type="nucleotide sequence ID" value="NZ_BOOZ01000009.1"/>
</dbReference>
<dbReference type="InterPro" id="IPR036736">
    <property type="entry name" value="ACP-like_sf"/>
</dbReference>
<comment type="caution">
    <text evidence="2">The sequence shown here is derived from an EMBL/GenBank/DDBJ whole genome shotgun (WGS) entry which is preliminary data.</text>
</comment>
<name>A0ABQ4HTH0_9ACTN</name>
<dbReference type="EMBL" id="BOOZ01000009">
    <property type="protein sequence ID" value="GIJ08929.1"/>
    <property type="molecule type" value="Genomic_DNA"/>
</dbReference>
<evidence type="ECO:0000313" key="2">
    <source>
        <dbReference type="EMBL" id="GIJ08929.1"/>
    </source>
</evidence>
<protein>
    <submittedName>
        <fullName evidence="2">Acyl carrier protein</fullName>
    </submittedName>
</protein>
<sequence>MSNTDEAGDPRERLEELRGIIAEVLEIEPEELTDDSDFMEDHEADSLRAIEILARLDKRYHVEIPQSELPELTNLKAVHESLSRHAGWRD</sequence>
<dbReference type="Pfam" id="PF00550">
    <property type="entry name" value="PP-binding"/>
    <property type="match status" value="1"/>
</dbReference>
<reference evidence="2 3" key="1">
    <citation type="submission" date="2021-01" db="EMBL/GenBank/DDBJ databases">
        <title>Whole genome shotgun sequence of Verrucosispora andamanensis NBRC 109075.</title>
        <authorList>
            <person name="Komaki H."/>
            <person name="Tamura T."/>
        </authorList>
    </citation>
    <scope>NUCLEOTIDE SEQUENCE [LARGE SCALE GENOMIC DNA]</scope>
    <source>
        <strain evidence="2 3">NBRC 109075</strain>
    </source>
</reference>
<dbReference type="Gene3D" id="1.10.1200.10">
    <property type="entry name" value="ACP-like"/>
    <property type="match status" value="1"/>
</dbReference>
<organism evidence="2 3">
    <name type="scientific">Micromonospora andamanensis</name>
    <dbReference type="NCBI Taxonomy" id="1287068"/>
    <lineage>
        <taxon>Bacteria</taxon>
        <taxon>Bacillati</taxon>
        <taxon>Actinomycetota</taxon>
        <taxon>Actinomycetes</taxon>
        <taxon>Micromonosporales</taxon>
        <taxon>Micromonosporaceae</taxon>
        <taxon>Micromonospora</taxon>
    </lineage>
</organism>
<keyword evidence="3" id="KW-1185">Reference proteome</keyword>
<proteinExistence type="predicted"/>
<dbReference type="SUPFAM" id="SSF47336">
    <property type="entry name" value="ACP-like"/>
    <property type="match status" value="1"/>
</dbReference>
<accession>A0ABQ4HTH0</accession>